<dbReference type="EMBL" id="BMAO01002423">
    <property type="protein sequence ID" value="GFQ80617.1"/>
    <property type="molecule type" value="Genomic_DNA"/>
</dbReference>
<dbReference type="SUPFAM" id="SSF48371">
    <property type="entry name" value="ARM repeat"/>
    <property type="match status" value="1"/>
</dbReference>
<dbReference type="InterPro" id="IPR016024">
    <property type="entry name" value="ARM-type_fold"/>
</dbReference>
<name>A0A8X6FHX2_TRICU</name>
<dbReference type="Proteomes" id="UP000887116">
    <property type="component" value="Unassembled WGS sequence"/>
</dbReference>
<sequence length="937" mass="106483">MDHVEKILKFSCSKSCKTKINKSPEEVYESVNKVFDLILDNKLSENMDDSLLHQLLHVFSKTFCGTQRFETKEERLCAIHDFLTNTQALHLSEKAILSLKNQDTNLPVTVQCFGIELFGILFSSEGLFILYKESTILKEFSTAVRKASVLTSPSSIQASVLNCLKNLAKHPRGILWLNEEDLISFAFSYFTSYFVSISTSDFFERALFNWESSETSALSMEEQSTLNDILEKIVVDLIAVIKCDNEDRRNYVTYCMSALKICSKIPNVRRVIEKNSDVKVNISKYFQCLKKETDVNGEILSFISTVFESDGVSDFLLRDCINSLLAKSFFASAITLMGFILRVPGRYASISTKHIQLLIMPLQILSGNIAVSEDIFHLPLNKICDPMTKAIEVKKDFTKYVVSSLLALADVTQLMDLEALEIMMELIRVVATGPTASHHHHMSYFCLEIRQICLALIELLSAIINEKVYPLLKLQNKLDLFDYLLSYVEKPQDRNGLIILDPFHIRKMDVPIWFLFPFRIQNRSINYSDSFTDFEVRVEALKLMAHLMTLNGKFCISLPDELKEKIADLLCRKIMSKEEPIAIESLSVVGAILDGDENQFWKEIIFKKSIHQIVWEMGVDGVQSDMLKSSSLRTAFKVYKVPYFWEDIKSTKKVDEIAVLKILLYYFNDHGYYTQIEASTCIYELLADDKIPVPYLDYVFTVFVKSVDYCGNNTSIKIFDLWFELIKSSKYFPDAMQSTDNLLKAVCNSGFASALIRGLESGWKGSEKAAEILKKFREILLQMGYTKDSVALEDVKVIIPFKIKHPKRVLDPVEVAERKALVKKVCLLSTAEQIAMLAPPPKPAYSDISQEDIALQIVNLSYPVNSFLKCVWSDKVDSVLAGDIRTPEHLFSDFAWSVLDDIILSKGIEKSSNSDSDSSSDSSSYSDDWSKDGPDCY</sequence>
<gene>
    <name evidence="2" type="primary">AVEN_202853_1</name>
    <name evidence="2" type="ORF">TNCT_88742</name>
</gene>
<feature type="compositionally biased region" description="Basic and acidic residues" evidence="1">
    <location>
        <begin position="928"/>
        <end position="937"/>
    </location>
</feature>
<evidence type="ECO:0000313" key="2">
    <source>
        <dbReference type="EMBL" id="GFQ80617.1"/>
    </source>
</evidence>
<dbReference type="AlphaFoldDB" id="A0A8X6FHX2"/>
<keyword evidence="3" id="KW-1185">Reference proteome</keyword>
<reference evidence="2" key="1">
    <citation type="submission" date="2020-07" db="EMBL/GenBank/DDBJ databases">
        <title>Multicomponent nature underlies the extraordinary mechanical properties of spider dragline silk.</title>
        <authorList>
            <person name="Kono N."/>
            <person name="Nakamura H."/>
            <person name="Mori M."/>
            <person name="Yoshida Y."/>
            <person name="Ohtoshi R."/>
            <person name="Malay A.D."/>
            <person name="Moran D.A.P."/>
            <person name="Tomita M."/>
            <person name="Numata K."/>
            <person name="Arakawa K."/>
        </authorList>
    </citation>
    <scope>NUCLEOTIDE SEQUENCE</scope>
</reference>
<feature type="region of interest" description="Disordered" evidence="1">
    <location>
        <begin position="909"/>
        <end position="937"/>
    </location>
</feature>
<proteinExistence type="predicted"/>
<protein>
    <submittedName>
        <fullName evidence="2">Uncharacterized protein</fullName>
    </submittedName>
</protein>
<accession>A0A8X6FHX2</accession>
<organism evidence="2 3">
    <name type="scientific">Trichonephila clavata</name>
    <name type="common">Joro spider</name>
    <name type="synonym">Nephila clavata</name>
    <dbReference type="NCBI Taxonomy" id="2740835"/>
    <lineage>
        <taxon>Eukaryota</taxon>
        <taxon>Metazoa</taxon>
        <taxon>Ecdysozoa</taxon>
        <taxon>Arthropoda</taxon>
        <taxon>Chelicerata</taxon>
        <taxon>Arachnida</taxon>
        <taxon>Araneae</taxon>
        <taxon>Araneomorphae</taxon>
        <taxon>Entelegynae</taxon>
        <taxon>Araneoidea</taxon>
        <taxon>Nephilidae</taxon>
        <taxon>Trichonephila</taxon>
    </lineage>
</organism>
<evidence type="ECO:0000256" key="1">
    <source>
        <dbReference type="SAM" id="MobiDB-lite"/>
    </source>
</evidence>
<feature type="compositionally biased region" description="Low complexity" evidence="1">
    <location>
        <begin position="911"/>
        <end position="927"/>
    </location>
</feature>
<evidence type="ECO:0000313" key="3">
    <source>
        <dbReference type="Proteomes" id="UP000887116"/>
    </source>
</evidence>
<dbReference type="OrthoDB" id="10057956at2759"/>
<comment type="caution">
    <text evidence="2">The sequence shown here is derived from an EMBL/GenBank/DDBJ whole genome shotgun (WGS) entry which is preliminary data.</text>
</comment>